<organism evidence="12 13">
    <name type="scientific">Candidatus Odyssella acanthamoebae</name>
    <dbReference type="NCBI Taxonomy" id="91604"/>
    <lineage>
        <taxon>Bacteria</taxon>
        <taxon>Pseudomonadati</taxon>
        <taxon>Pseudomonadota</taxon>
        <taxon>Alphaproteobacteria</taxon>
        <taxon>Holosporales</taxon>
        <taxon>Candidatus Paracaedibacteraceae</taxon>
        <taxon>Candidatus Odyssella</taxon>
    </lineage>
</organism>
<evidence type="ECO:0000313" key="13">
    <source>
        <dbReference type="Proteomes" id="UP000028926"/>
    </source>
</evidence>
<feature type="active site" description="Proton donor" evidence="8 9">
    <location>
        <position position="100"/>
    </location>
</feature>
<dbReference type="GO" id="GO:0003855">
    <property type="term" value="F:3-dehydroquinate dehydratase activity"/>
    <property type="evidence" value="ECO:0007669"/>
    <property type="project" value="UniProtKB-UniRule"/>
</dbReference>
<dbReference type="HAMAP" id="MF_00169">
    <property type="entry name" value="AroQ"/>
    <property type="match status" value="1"/>
</dbReference>
<comment type="function">
    <text evidence="8">Catalyzes a trans-dehydration via an enolate intermediate.</text>
</comment>
<dbReference type="KEGG" id="paca:ID47_09965"/>
<dbReference type="EC" id="4.2.1.10" evidence="5 8"/>
<reference evidence="12 13" key="1">
    <citation type="submission" date="2014-07" db="EMBL/GenBank/DDBJ databases">
        <title>Comparative genomic insights into amoeba endosymbionts belonging to the families of Holosporaceae and Candidatus Midichloriaceae within Rickettsiales.</title>
        <authorList>
            <person name="Wang Z."/>
            <person name="Wu M."/>
        </authorList>
    </citation>
    <scope>NUCLEOTIDE SEQUENCE [LARGE SCALE GENOMIC DNA]</scope>
    <source>
        <strain evidence="12">PRA3</strain>
    </source>
</reference>
<dbReference type="AlphaFoldDB" id="A0A077AWU8"/>
<dbReference type="NCBIfam" id="NF003805">
    <property type="entry name" value="PRK05395.1-2"/>
    <property type="match status" value="1"/>
</dbReference>
<evidence type="ECO:0000256" key="2">
    <source>
        <dbReference type="ARBA" id="ARBA00004902"/>
    </source>
</evidence>
<evidence type="ECO:0000256" key="1">
    <source>
        <dbReference type="ARBA" id="ARBA00001864"/>
    </source>
</evidence>
<dbReference type="Pfam" id="PF01220">
    <property type="entry name" value="DHquinase_II"/>
    <property type="match status" value="1"/>
</dbReference>
<feature type="binding site" evidence="8 10">
    <location>
        <position position="74"/>
    </location>
    <ligand>
        <name>substrate</name>
    </ligand>
</feature>
<dbReference type="Gene3D" id="3.40.50.9100">
    <property type="entry name" value="Dehydroquinase, class II"/>
    <property type="match status" value="1"/>
</dbReference>
<evidence type="ECO:0000256" key="6">
    <source>
        <dbReference type="ARBA" id="ARBA00023141"/>
    </source>
</evidence>
<dbReference type="STRING" id="91604.ID47_09965"/>
<feature type="site" description="Transition state stabilizer" evidence="8 11">
    <location>
        <position position="18"/>
    </location>
</feature>
<dbReference type="OrthoDB" id="9790793at2"/>
<dbReference type="RefSeq" id="WP_038465904.1">
    <property type="nucleotide sequence ID" value="NZ_CP008941.1"/>
</dbReference>
<gene>
    <name evidence="8" type="primary">aroQ</name>
    <name evidence="12" type="ORF">ID47_09965</name>
</gene>
<evidence type="ECO:0000256" key="10">
    <source>
        <dbReference type="PIRSR" id="PIRSR001399-2"/>
    </source>
</evidence>
<evidence type="ECO:0000256" key="9">
    <source>
        <dbReference type="PIRSR" id="PIRSR001399-1"/>
    </source>
</evidence>
<dbReference type="NCBIfam" id="NF003807">
    <property type="entry name" value="PRK05395.1-4"/>
    <property type="match status" value="1"/>
</dbReference>
<feature type="binding site" evidence="8 10">
    <location>
        <position position="80"/>
    </location>
    <ligand>
        <name>substrate</name>
    </ligand>
</feature>
<protein>
    <recommendedName>
        <fullName evidence="5 8">3-dehydroquinate dehydratase</fullName>
        <shortName evidence="8">3-dehydroquinase</shortName>
        <ecNumber evidence="5 8">4.2.1.10</ecNumber>
    </recommendedName>
    <alternativeName>
        <fullName evidence="8">Type II DHQase</fullName>
    </alternativeName>
</protein>
<keyword evidence="13" id="KW-1185">Reference proteome</keyword>
<evidence type="ECO:0000256" key="8">
    <source>
        <dbReference type="HAMAP-Rule" id="MF_00169"/>
    </source>
</evidence>
<dbReference type="GO" id="GO:0009073">
    <property type="term" value="P:aromatic amino acid family biosynthetic process"/>
    <property type="evidence" value="ECO:0007669"/>
    <property type="project" value="UniProtKB-KW"/>
</dbReference>
<feature type="binding site" evidence="8 10">
    <location>
        <position position="87"/>
    </location>
    <ligand>
        <name>substrate</name>
    </ligand>
</feature>
<dbReference type="UniPathway" id="UPA00053">
    <property type="reaction ID" value="UER00086"/>
</dbReference>
<dbReference type="PANTHER" id="PTHR21272">
    <property type="entry name" value="CATABOLIC 3-DEHYDROQUINASE"/>
    <property type="match status" value="1"/>
</dbReference>
<feature type="active site" description="Proton acceptor" evidence="8 9">
    <location>
        <position position="23"/>
    </location>
</feature>
<dbReference type="GO" id="GO:0008652">
    <property type="term" value="P:amino acid biosynthetic process"/>
    <property type="evidence" value="ECO:0007669"/>
    <property type="project" value="UniProtKB-KW"/>
</dbReference>
<dbReference type="InterPro" id="IPR036441">
    <property type="entry name" value="DHquinase_II_sf"/>
</dbReference>
<dbReference type="PIRSF" id="PIRSF001399">
    <property type="entry name" value="DHquinase_II"/>
    <property type="match status" value="1"/>
</dbReference>
<dbReference type="GO" id="GO:0019631">
    <property type="term" value="P:quinate catabolic process"/>
    <property type="evidence" value="ECO:0007669"/>
    <property type="project" value="TreeGrafter"/>
</dbReference>
<feature type="binding site" evidence="8 10">
    <location>
        <position position="111"/>
    </location>
    <ligand>
        <name>substrate</name>
    </ligand>
</feature>
<keyword evidence="7 8" id="KW-0456">Lyase</keyword>
<dbReference type="eggNOG" id="COG0757">
    <property type="taxonomic scope" value="Bacteria"/>
</dbReference>
<feature type="binding site" evidence="8 10">
    <location>
        <begin position="101"/>
        <end position="102"/>
    </location>
    <ligand>
        <name>substrate</name>
    </ligand>
</feature>
<comment type="subunit">
    <text evidence="4 8">Homododecamer.</text>
</comment>
<keyword evidence="6 8" id="KW-0057">Aromatic amino acid biosynthesis</keyword>
<dbReference type="SUPFAM" id="SSF52304">
    <property type="entry name" value="Type II 3-dehydroquinate dehydratase"/>
    <property type="match status" value="1"/>
</dbReference>
<evidence type="ECO:0000256" key="3">
    <source>
        <dbReference type="ARBA" id="ARBA00011037"/>
    </source>
</evidence>
<dbReference type="HOGENOM" id="CLU_090968_2_0_5"/>
<keyword evidence="8" id="KW-0028">Amino-acid biosynthesis</keyword>
<dbReference type="CDD" id="cd00466">
    <property type="entry name" value="DHQase_II"/>
    <property type="match status" value="1"/>
</dbReference>
<name>A0A077AWU8_9PROT</name>
<sequence length="147" mass="16519">MHKIWVINGPNLNLLGQRNLDHYEGQTFDELTQLLHTKAKEMDLIVECRQSNHEGDLVDWIQAAKSQVEGIIINAGGLTHTSVSIHDALEILECPKIEVHISNIYAREEFRRKSLVSPVVNGMIAGFGQKGYILALEHIKTLIKANN</sequence>
<evidence type="ECO:0000256" key="5">
    <source>
        <dbReference type="ARBA" id="ARBA00012060"/>
    </source>
</evidence>
<dbReference type="EMBL" id="CP008941">
    <property type="protein sequence ID" value="AIK96986.1"/>
    <property type="molecule type" value="Genomic_DNA"/>
</dbReference>
<evidence type="ECO:0000256" key="4">
    <source>
        <dbReference type="ARBA" id="ARBA00011193"/>
    </source>
</evidence>
<accession>A0A077AWU8</accession>
<dbReference type="GO" id="GO:0009423">
    <property type="term" value="P:chorismate biosynthetic process"/>
    <property type="evidence" value="ECO:0007669"/>
    <property type="project" value="UniProtKB-UniRule"/>
</dbReference>
<dbReference type="NCBIfam" id="NF003806">
    <property type="entry name" value="PRK05395.1-3"/>
    <property type="match status" value="1"/>
</dbReference>
<dbReference type="PANTHER" id="PTHR21272:SF3">
    <property type="entry name" value="CATABOLIC 3-DEHYDROQUINASE"/>
    <property type="match status" value="1"/>
</dbReference>
<comment type="similarity">
    <text evidence="3 8">Belongs to the type-II 3-dehydroquinase family.</text>
</comment>
<dbReference type="NCBIfam" id="TIGR01088">
    <property type="entry name" value="aroQ"/>
    <property type="match status" value="1"/>
</dbReference>
<dbReference type="InterPro" id="IPR001874">
    <property type="entry name" value="DHquinase_II"/>
</dbReference>
<proteinExistence type="inferred from homology"/>
<comment type="catalytic activity">
    <reaction evidence="1 8">
        <text>3-dehydroquinate = 3-dehydroshikimate + H2O</text>
        <dbReference type="Rhea" id="RHEA:21096"/>
        <dbReference type="ChEBI" id="CHEBI:15377"/>
        <dbReference type="ChEBI" id="CHEBI:16630"/>
        <dbReference type="ChEBI" id="CHEBI:32364"/>
        <dbReference type="EC" id="4.2.1.10"/>
    </reaction>
</comment>
<comment type="pathway">
    <text evidence="2 8">Metabolic intermediate biosynthesis; chorismate biosynthesis; chorismate from D-erythrose 4-phosphate and phosphoenolpyruvate: step 3/7.</text>
</comment>
<evidence type="ECO:0000256" key="7">
    <source>
        <dbReference type="ARBA" id="ARBA00023239"/>
    </source>
</evidence>
<dbReference type="Proteomes" id="UP000028926">
    <property type="component" value="Chromosome"/>
</dbReference>
<evidence type="ECO:0000313" key="12">
    <source>
        <dbReference type="EMBL" id="AIK96986.1"/>
    </source>
</evidence>
<evidence type="ECO:0000256" key="11">
    <source>
        <dbReference type="PIRSR" id="PIRSR001399-3"/>
    </source>
</evidence>